<dbReference type="EC" id="2.7.13.3" evidence="2"/>
<organism evidence="8 9">
    <name type="scientific">Pontibacter locisalis</name>
    <dbReference type="NCBI Taxonomy" id="1719035"/>
    <lineage>
        <taxon>Bacteria</taxon>
        <taxon>Pseudomonadati</taxon>
        <taxon>Bacteroidota</taxon>
        <taxon>Cytophagia</taxon>
        <taxon>Cytophagales</taxon>
        <taxon>Hymenobacteraceae</taxon>
        <taxon>Pontibacter</taxon>
    </lineage>
</organism>
<dbReference type="SUPFAM" id="SSF47384">
    <property type="entry name" value="Homodimeric domain of signal transducing histidine kinase"/>
    <property type="match status" value="1"/>
</dbReference>
<dbReference type="Gene3D" id="3.30.565.10">
    <property type="entry name" value="Histidine kinase-like ATPase, C-terminal domain"/>
    <property type="match status" value="1"/>
</dbReference>
<dbReference type="SUPFAM" id="SSF55874">
    <property type="entry name" value="ATPase domain of HSP90 chaperone/DNA topoisomerase II/histidine kinase"/>
    <property type="match status" value="1"/>
</dbReference>
<sequence>MKNTFVSLEEVTKFLPDTVIVVDEQIKIIAANEQITTLFGYQPDEIIGQKLNVLLPQRYRAKHDQHFSQYLEKPSVRRMGVGLHLFGLRKDGAEIDIDVALSPVEMRDKKIVIATIRDVTDKMELERKLLKKNEQLEIINSELERFGYMIAHDLKSPLINIHALIHLMTKELPQDKSEKLDEYIAAVRNSLESMTNMISGVSAYTNAGTSVKVEEDVDLNLTVAEVRKLIQIPAKGTISVEGQLPTVRGNKAKMLQLFMNLVSNAFKFNDKEEPKVEIKCSEKGSHFLISISDNGPGVPFEFRRRIFRLFDKGNSVRKDSQGIGLSIVKKIVEERGGAIVVDESALGGADFIFTWPSPTSPAVPPAALKAVKAELTKGTCPFMSSK</sequence>
<dbReference type="CDD" id="cd00130">
    <property type="entry name" value="PAS"/>
    <property type="match status" value="1"/>
</dbReference>
<dbReference type="InterPro" id="IPR052162">
    <property type="entry name" value="Sensor_kinase/Photoreceptor"/>
</dbReference>
<evidence type="ECO:0000256" key="3">
    <source>
        <dbReference type="ARBA" id="ARBA00022553"/>
    </source>
</evidence>
<gene>
    <name evidence="8" type="ORF">ACFSRY_11355</name>
</gene>
<comment type="catalytic activity">
    <reaction evidence="1">
        <text>ATP + protein L-histidine = ADP + protein N-phospho-L-histidine.</text>
        <dbReference type="EC" id="2.7.13.3"/>
    </reaction>
</comment>
<dbReference type="InterPro" id="IPR004358">
    <property type="entry name" value="Sig_transdc_His_kin-like_C"/>
</dbReference>
<dbReference type="Gene3D" id="1.10.287.130">
    <property type="match status" value="1"/>
</dbReference>
<dbReference type="InterPro" id="IPR000014">
    <property type="entry name" value="PAS"/>
</dbReference>
<accession>A0ABW5ILH2</accession>
<evidence type="ECO:0000313" key="9">
    <source>
        <dbReference type="Proteomes" id="UP001597544"/>
    </source>
</evidence>
<dbReference type="InterPro" id="IPR003661">
    <property type="entry name" value="HisK_dim/P_dom"/>
</dbReference>
<feature type="domain" description="PAS" evidence="7">
    <location>
        <begin position="4"/>
        <end position="74"/>
    </location>
</feature>
<dbReference type="Proteomes" id="UP001597544">
    <property type="component" value="Unassembled WGS sequence"/>
</dbReference>
<dbReference type="SMART" id="SM00387">
    <property type="entry name" value="HATPase_c"/>
    <property type="match status" value="1"/>
</dbReference>
<feature type="domain" description="Histidine kinase" evidence="6">
    <location>
        <begin position="149"/>
        <end position="359"/>
    </location>
</feature>
<dbReference type="EMBL" id="JBHULU010000015">
    <property type="protein sequence ID" value="MFD2514466.1"/>
    <property type="molecule type" value="Genomic_DNA"/>
</dbReference>
<proteinExistence type="predicted"/>
<dbReference type="InterPro" id="IPR036890">
    <property type="entry name" value="HATPase_C_sf"/>
</dbReference>
<evidence type="ECO:0000259" key="6">
    <source>
        <dbReference type="PROSITE" id="PS50109"/>
    </source>
</evidence>
<dbReference type="PRINTS" id="PR00344">
    <property type="entry name" value="BCTRLSENSOR"/>
</dbReference>
<evidence type="ECO:0000313" key="8">
    <source>
        <dbReference type="EMBL" id="MFD2514466.1"/>
    </source>
</evidence>
<comment type="caution">
    <text evidence="8">The sequence shown here is derived from an EMBL/GenBank/DDBJ whole genome shotgun (WGS) entry which is preliminary data.</text>
</comment>
<reference evidence="9" key="1">
    <citation type="journal article" date="2019" name="Int. J. Syst. Evol. Microbiol.">
        <title>The Global Catalogue of Microorganisms (GCM) 10K type strain sequencing project: providing services to taxonomists for standard genome sequencing and annotation.</title>
        <authorList>
            <consortium name="The Broad Institute Genomics Platform"/>
            <consortium name="The Broad Institute Genome Sequencing Center for Infectious Disease"/>
            <person name="Wu L."/>
            <person name="Ma J."/>
        </authorList>
    </citation>
    <scope>NUCLEOTIDE SEQUENCE [LARGE SCALE GENOMIC DNA]</scope>
    <source>
        <strain evidence="9">KCTC 42498</strain>
    </source>
</reference>
<dbReference type="Pfam" id="PF02518">
    <property type="entry name" value="HATPase_c"/>
    <property type="match status" value="1"/>
</dbReference>
<dbReference type="SUPFAM" id="SSF55785">
    <property type="entry name" value="PYP-like sensor domain (PAS domain)"/>
    <property type="match status" value="1"/>
</dbReference>
<dbReference type="SMART" id="SM00091">
    <property type="entry name" value="PAS"/>
    <property type="match status" value="1"/>
</dbReference>
<keyword evidence="4" id="KW-0808">Transferase</keyword>
<dbReference type="CDD" id="cd00082">
    <property type="entry name" value="HisKA"/>
    <property type="match status" value="1"/>
</dbReference>
<evidence type="ECO:0000256" key="5">
    <source>
        <dbReference type="ARBA" id="ARBA00022777"/>
    </source>
</evidence>
<evidence type="ECO:0000256" key="2">
    <source>
        <dbReference type="ARBA" id="ARBA00012438"/>
    </source>
</evidence>
<dbReference type="PANTHER" id="PTHR43304">
    <property type="entry name" value="PHYTOCHROME-LIKE PROTEIN CPH1"/>
    <property type="match status" value="1"/>
</dbReference>
<evidence type="ECO:0000259" key="7">
    <source>
        <dbReference type="PROSITE" id="PS50112"/>
    </source>
</evidence>
<dbReference type="SMART" id="SM00388">
    <property type="entry name" value="HisKA"/>
    <property type="match status" value="1"/>
</dbReference>
<dbReference type="InterPro" id="IPR035965">
    <property type="entry name" value="PAS-like_dom_sf"/>
</dbReference>
<dbReference type="Gene3D" id="3.30.450.20">
    <property type="entry name" value="PAS domain"/>
    <property type="match status" value="1"/>
</dbReference>
<dbReference type="NCBIfam" id="TIGR00229">
    <property type="entry name" value="sensory_box"/>
    <property type="match status" value="1"/>
</dbReference>
<evidence type="ECO:0000256" key="1">
    <source>
        <dbReference type="ARBA" id="ARBA00000085"/>
    </source>
</evidence>
<keyword evidence="5" id="KW-0418">Kinase</keyword>
<dbReference type="InterPro" id="IPR003594">
    <property type="entry name" value="HATPase_dom"/>
</dbReference>
<dbReference type="RefSeq" id="WP_377507119.1">
    <property type="nucleotide sequence ID" value="NZ_JBHULU010000015.1"/>
</dbReference>
<dbReference type="PROSITE" id="PS50112">
    <property type="entry name" value="PAS"/>
    <property type="match status" value="1"/>
</dbReference>
<dbReference type="PANTHER" id="PTHR43304:SF1">
    <property type="entry name" value="PAC DOMAIN-CONTAINING PROTEIN"/>
    <property type="match status" value="1"/>
</dbReference>
<name>A0ABW5ILH2_9BACT</name>
<dbReference type="Pfam" id="PF13426">
    <property type="entry name" value="PAS_9"/>
    <property type="match status" value="1"/>
</dbReference>
<keyword evidence="9" id="KW-1185">Reference proteome</keyword>
<protein>
    <recommendedName>
        <fullName evidence="2">histidine kinase</fullName>
        <ecNumber evidence="2">2.7.13.3</ecNumber>
    </recommendedName>
</protein>
<evidence type="ECO:0000256" key="4">
    <source>
        <dbReference type="ARBA" id="ARBA00022679"/>
    </source>
</evidence>
<dbReference type="InterPro" id="IPR036097">
    <property type="entry name" value="HisK_dim/P_sf"/>
</dbReference>
<dbReference type="InterPro" id="IPR005467">
    <property type="entry name" value="His_kinase_dom"/>
</dbReference>
<dbReference type="PROSITE" id="PS50109">
    <property type="entry name" value="HIS_KIN"/>
    <property type="match status" value="1"/>
</dbReference>
<keyword evidence="3" id="KW-0597">Phosphoprotein</keyword>
<dbReference type="Pfam" id="PF00512">
    <property type="entry name" value="HisKA"/>
    <property type="match status" value="1"/>
</dbReference>